<feature type="region of interest" description="Disordered" evidence="1">
    <location>
        <begin position="45"/>
        <end position="78"/>
    </location>
</feature>
<sequence>MLRDRWGLESPGEHSSTLVFVVGVETGVVEVGQVLVTIAIEASSCPPPTPTAPPICETPPPGASPPAPASTGGATDCPPSCGAGAASGAATLAPSMADCCPPSAILLLFFFDVHRFGGWYWICARQRVLEDDEDWKGSGVGGLT</sequence>
<dbReference type="RefSeq" id="XP_053587664.1">
    <property type="nucleotide sequence ID" value="XM_053728087.1"/>
</dbReference>
<dbReference type="AlphaFoldDB" id="A0A6A5H6D6"/>
<gene>
    <name evidence="2" type="ORF">GCK72_010891</name>
</gene>
<protein>
    <submittedName>
        <fullName evidence="2">Uncharacterized protein</fullName>
    </submittedName>
</protein>
<feature type="compositionally biased region" description="Pro residues" evidence="1">
    <location>
        <begin position="45"/>
        <end position="68"/>
    </location>
</feature>
<dbReference type="EMBL" id="WUAV01000003">
    <property type="protein sequence ID" value="KAF1762629.1"/>
    <property type="molecule type" value="Genomic_DNA"/>
</dbReference>
<organism evidence="2 3">
    <name type="scientific">Caenorhabditis remanei</name>
    <name type="common">Caenorhabditis vulgaris</name>
    <dbReference type="NCBI Taxonomy" id="31234"/>
    <lineage>
        <taxon>Eukaryota</taxon>
        <taxon>Metazoa</taxon>
        <taxon>Ecdysozoa</taxon>
        <taxon>Nematoda</taxon>
        <taxon>Chromadorea</taxon>
        <taxon>Rhabditida</taxon>
        <taxon>Rhabditina</taxon>
        <taxon>Rhabditomorpha</taxon>
        <taxon>Rhabditoidea</taxon>
        <taxon>Rhabditidae</taxon>
        <taxon>Peloderinae</taxon>
        <taxon>Caenorhabditis</taxon>
    </lineage>
</organism>
<proteinExistence type="predicted"/>
<reference evidence="2 3" key="1">
    <citation type="submission" date="2019-12" db="EMBL/GenBank/DDBJ databases">
        <title>Chromosome-level assembly of the Caenorhabditis remanei genome.</title>
        <authorList>
            <person name="Teterina A.A."/>
            <person name="Willis J.H."/>
            <person name="Phillips P.C."/>
        </authorList>
    </citation>
    <scope>NUCLEOTIDE SEQUENCE [LARGE SCALE GENOMIC DNA]</scope>
    <source>
        <strain evidence="2 3">PX506</strain>
        <tissue evidence="2">Whole organism</tissue>
    </source>
</reference>
<dbReference type="KEGG" id="crq:GCK72_010891"/>
<evidence type="ECO:0000313" key="2">
    <source>
        <dbReference type="EMBL" id="KAF1762629.1"/>
    </source>
</evidence>
<dbReference type="CTD" id="78775034"/>
<dbReference type="Proteomes" id="UP000483820">
    <property type="component" value="Chromosome III"/>
</dbReference>
<feature type="compositionally biased region" description="Low complexity" evidence="1">
    <location>
        <begin position="69"/>
        <end position="78"/>
    </location>
</feature>
<comment type="caution">
    <text evidence="2">The sequence shown here is derived from an EMBL/GenBank/DDBJ whole genome shotgun (WGS) entry which is preliminary data.</text>
</comment>
<accession>A0A6A5H6D6</accession>
<dbReference type="GeneID" id="78775034"/>
<evidence type="ECO:0000256" key="1">
    <source>
        <dbReference type="SAM" id="MobiDB-lite"/>
    </source>
</evidence>
<evidence type="ECO:0000313" key="3">
    <source>
        <dbReference type="Proteomes" id="UP000483820"/>
    </source>
</evidence>
<name>A0A6A5H6D6_CAERE</name>